<name>A0ABR7FKY0_9FIRM</name>
<keyword evidence="2" id="KW-1185">Reference proteome</keyword>
<sequence>MSDDEQLDFCDPSINFAFLKMAERVKKKLQEEGDFCLEKVAPEWFKNELLLTKEELQRDLLGGYYRDLVIGSIASALAMDCAMETQEDKKAGFQAIVDAVVASNNRYEVRVAFAGSGIGGEGRTNLCMHPAMLKKLCIESVIKELHMQYNDAETYVEKNLKIAVIMLGGAFRFPAIEGLDQDVAGLVAGTLRNYPKDSADAVNLFYLLEHDCMPVQAEFPSDSGLQFKHAHAIELVAVAMIENFFNRTTEEVEKRCPVIPHYSLPGNSRTNWENLGLPDSYRMAMSARLRFDAALFYWVRPQLILSSKERNAGKIYDSEILSKMFGGKTGKRLESAIADIGFDVDSKMITPLSVLLDKETRWLSYLRDVCLTGKNWETGAMPAESFGTSLFPVDQIDKLLEHTHIRYVGGMTGYKLDALTDCPESNRYHTGMTLDRIRSQITYTNHGTPRDFKEIMGGLYEMCSKVKEKKYGIFGK</sequence>
<gene>
    <name evidence="1" type="ORF">H8S76_26925</name>
</gene>
<dbReference type="Proteomes" id="UP000654573">
    <property type="component" value="Unassembled WGS sequence"/>
</dbReference>
<comment type="caution">
    <text evidence="1">The sequence shown here is derived from an EMBL/GenBank/DDBJ whole genome shotgun (WGS) entry which is preliminary data.</text>
</comment>
<protein>
    <submittedName>
        <fullName evidence="1">Uncharacterized protein</fullName>
    </submittedName>
</protein>
<accession>A0ABR7FKY0</accession>
<dbReference type="EMBL" id="JACOOU010000022">
    <property type="protein sequence ID" value="MBC5675859.1"/>
    <property type="molecule type" value="Genomic_DNA"/>
</dbReference>
<evidence type="ECO:0000313" key="2">
    <source>
        <dbReference type="Proteomes" id="UP000654573"/>
    </source>
</evidence>
<reference evidence="1 2" key="1">
    <citation type="submission" date="2020-08" db="EMBL/GenBank/DDBJ databases">
        <title>Genome public.</title>
        <authorList>
            <person name="Liu C."/>
            <person name="Sun Q."/>
        </authorList>
    </citation>
    <scope>NUCLEOTIDE SEQUENCE [LARGE SCALE GENOMIC DNA]</scope>
    <source>
        <strain evidence="1 2">NSJ-34</strain>
    </source>
</reference>
<proteinExistence type="predicted"/>
<organism evidence="1 2">
    <name type="scientific">Blautia celeris</name>
    <dbReference type="NCBI Taxonomy" id="2763026"/>
    <lineage>
        <taxon>Bacteria</taxon>
        <taxon>Bacillati</taxon>
        <taxon>Bacillota</taxon>
        <taxon>Clostridia</taxon>
        <taxon>Lachnospirales</taxon>
        <taxon>Lachnospiraceae</taxon>
        <taxon>Blautia</taxon>
    </lineage>
</organism>
<evidence type="ECO:0000313" key="1">
    <source>
        <dbReference type="EMBL" id="MBC5675859.1"/>
    </source>
</evidence>
<dbReference type="RefSeq" id="WP_147396178.1">
    <property type="nucleotide sequence ID" value="NZ_JACOOU010000022.1"/>
</dbReference>